<dbReference type="EC" id="2.6.1.9" evidence="11"/>
<feature type="modified residue" description="N6-(pyridoxal phosphate)lysine" evidence="11">
    <location>
        <position position="218"/>
    </location>
</feature>
<comment type="catalytic activity">
    <reaction evidence="10 11">
        <text>L-histidinol phosphate + 2-oxoglutarate = 3-(imidazol-4-yl)-2-oxopropyl phosphate + L-glutamate</text>
        <dbReference type="Rhea" id="RHEA:23744"/>
        <dbReference type="ChEBI" id="CHEBI:16810"/>
        <dbReference type="ChEBI" id="CHEBI:29985"/>
        <dbReference type="ChEBI" id="CHEBI:57766"/>
        <dbReference type="ChEBI" id="CHEBI:57980"/>
        <dbReference type="EC" id="2.6.1.9"/>
    </reaction>
</comment>
<dbReference type="InterPro" id="IPR015424">
    <property type="entry name" value="PyrdxlP-dep_Trfase"/>
</dbReference>
<keyword evidence="9 11" id="KW-0368">Histidine biosynthesis</keyword>
<evidence type="ECO:0000256" key="5">
    <source>
        <dbReference type="ARBA" id="ARBA00022576"/>
    </source>
</evidence>
<protein>
    <recommendedName>
        <fullName evidence="11">Histidinol-phosphate aminotransferase</fullName>
        <ecNumber evidence="11">2.6.1.9</ecNumber>
    </recommendedName>
    <alternativeName>
        <fullName evidence="11">Imidazole acetol-phosphate transaminase</fullName>
    </alternativeName>
</protein>
<dbReference type="HAMAP" id="MF_01023">
    <property type="entry name" value="HisC_aminotrans_2"/>
    <property type="match status" value="1"/>
</dbReference>
<dbReference type="InterPro" id="IPR001917">
    <property type="entry name" value="Aminotrans_II_pyridoxalP_BS"/>
</dbReference>
<dbReference type="InterPro" id="IPR005861">
    <property type="entry name" value="HisP_aminotrans"/>
</dbReference>
<comment type="similarity">
    <text evidence="3 11">Belongs to the class-II pyridoxal-phosphate-dependent aminotransferase family. Histidinol-phosphate aminotransferase subfamily.</text>
</comment>
<dbReference type="GO" id="GO:0030170">
    <property type="term" value="F:pyridoxal phosphate binding"/>
    <property type="evidence" value="ECO:0007669"/>
    <property type="project" value="InterPro"/>
</dbReference>
<keyword evidence="5 11" id="KW-0032">Aminotransferase</keyword>
<dbReference type="InterPro" id="IPR015422">
    <property type="entry name" value="PyrdxlP-dep_Trfase_small"/>
</dbReference>
<dbReference type="PANTHER" id="PTHR42885:SF2">
    <property type="entry name" value="HISTIDINOL-PHOSPHATE AMINOTRANSFERASE"/>
    <property type="match status" value="1"/>
</dbReference>
<evidence type="ECO:0000256" key="10">
    <source>
        <dbReference type="ARBA" id="ARBA00047481"/>
    </source>
</evidence>
<keyword evidence="7 11" id="KW-0808">Transferase</keyword>
<keyword evidence="8 11" id="KW-0663">Pyridoxal phosphate</keyword>
<evidence type="ECO:0000313" key="14">
    <source>
        <dbReference type="Proteomes" id="UP000325372"/>
    </source>
</evidence>
<feature type="domain" description="Aminotransferase class I/classII large" evidence="12">
    <location>
        <begin position="45"/>
        <end position="355"/>
    </location>
</feature>
<evidence type="ECO:0000256" key="8">
    <source>
        <dbReference type="ARBA" id="ARBA00022898"/>
    </source>
</evidence>
<organism evidence="13 14">
    <name type="scientific">Marinihelvus fidelis</name>
    <dbReference type="NCBI Taxonomy" id="2613842"/>
    <lineage>
        <taxon>Bacteria</taxon>
        <taxon>Pseudomonadati</taxon>
        <taxon>Pseudomonadota</taxon>
        <taxon>Gammaproteobacteria</taxon>
        <taxon>Chromatiales</taxon>
        <taxon>Wenzhouxiangellaceae</taxon>
        <taxon>Marinihelvus</taxon>
    </lineage>
</organism>
<evidence type="ECO:0000256" key="6">
    <source>
        <dbReference type="ARBA" id="ARBA00022605"/>
    </source>
</evidence>
<dbReference type="Proteomes" id="UP000325372">
    <property type="component" value="Unassembled WGS sequence"/>
</dbReference>
<keyword evidence="14" id="KW-1185">Reference proteome</keyword>
<dbReference type="PANTHER" id="PTHR42885">
    <property type="entry name" value="HISTIDINOL-PHOSPHATE AMINOTRANSFERASE-RELATED"/>
    <property type="match status" value="1"/>
</dbReference>
<dbReference type="EMBL" id="VYXP01000005">
    <property type="protein sequence ID" value="KAA9131383.1"/>
    <property type="molecule type" value="Genomic_DNA"/>
</dbReference>
<comment type="caution">
    <text evidence="13">The sequence shown here is derived from an EMBL/GenBank/DDBJ whole genome shotgun (WGS) entry which is preliminary data.</text>
</comment>
<dbReference type="InterPro" id="IPR015421">
    <property type="entry name" value="PyrdxlP-dep_Trfase_major"/>
</dbReference>
<evidence type="ECO:0000256" key="11">
    <source>
        <dbReference type="HAMAP-Rule" id="MF_01023"/>
    </source>
</evidence>
<accession>A0A5N0T8M5</accession>
<evidence type="ECO:0000313" key="13">
    <source>
        <dbReference type="EMBL" id="KAA9131383.1"/>
    </source>
</evidence>
<comment type="cofactor">
    <cofactor evidence="1 11">
        <name>pyridoxal 5'-phosphate</name>
        <dbReference type="ChEBI" id="CHEBI:597326"/>
    </cofactor>
</comment>
<reference evidence="13 14" key="1">
    <citation type="submission" date="2019-09" db="EMBL/GenBank/DDBJ databases">
        <title>Wenzhouxiangella sp. Genome sequencing and assembly.</title>
        <authorList>
            <person name="Zhang R."/>
        </authorList>
    </citation>
    <scope>NUCLEOTIDE SEQUENCE [LARGE SCALE GENOMIC DNA]</scope>
    <source>
        <strain evidence="13 14">W260</strain>
    </source>
</reference>
<dbReference type="Pfam" id="PF00155">
    <property type="entry name" value="Aminotran_1_2"/>
    <property type="match status" value="1"/>
</dbReference>
<proteinExistence type="inferred from homology"/>
<dbReference type="Gene3D" id="3.90.1150.10">
    <property type="entry name" value="Aspartate Aminotransferase, domain 1"/>
    <property type="match status" value="1"/>
</dbReference>
<dbReference type="RefSeq" id="WP_150864033.1">
    <property type="nucleotide sequence ID" value="NZ_VYXP01000005.1"/>
</dbReference>
<dbReference type="Gene3D" id="3.40.640.10">
    <property type="entry name" value="Type I PLP-dependent aspartate aminotransferase-like (Major domain)"/>
    <property type="match status" value="1"/>
</dbReference>
<comment type="pathway">
    <text evidence="2 11">Amino-acid biosynthesis; L-histidine biosynthesis; L-histidine from 5-phospho-alpha-D-ribose 1-diphosphate: step 7/9.</text>
</comment>
<evidence type="ECO:0000256" key="9">
    <source>
        <dbReference type="ARBA" id="ARBA00023102"/>
    </source>
</evidence>
<dbReference type="CDD" id="cd00609">
    <property type="entry name" value="AAT_like"/>
    <property type="match status" value="1"/>
</dbReference>
<keyword evidence="6 11" id="KW-0028">Amino-acid biosynthesis</keyword>
<evidence type="ECO:0000256" key="4">
    <source>
        <dbReference type="ARBA" id="ARBA00011738"/>
    </source>
</evidence>
<sequence>MNVHALARPEILAMRPYASARGTAAADGVLLNANEAPAALSDDPAWAEMALHRYPAPQPDDLVRRLAAVYQVAPERVLVTRGSDEGIDLLTRVFCRPGQDAIVECPPCFGMYRVAAAIQGAEVIAVPRDDGLRLDVAQLERTIAGTDGPDIKLVFLTSPNNPTGDLLPRRELLRLLAACGDRALLVLDEAYIEFCDAASATDLLDDYPQLVILRTLSKAWGAAGLRCGALLADPAIIELLGRVMAPYPLTAPAIAAALAVTGPGGRARQSRMLAAIAAQKDRLVSTLAGRDWVERTWPGEANFVLARVDDGPGLVAHCASSGVRIRDFSTTPGLANCVRISIGTSEDMQALATALDGWPQARDGSGNETRATS</sequence>
<dbReference type="UniPathway" id="UPA00031">
    <property type="reaction ID" value="UER00012"/>
</dbReference>
<dbReference type="GO" id="GO:0000105">
    <property type="term" value="P:L-histidine biosynthetic process"/>
    <property type="evidence" value="ECO:0007669"/>
    <property type="project" value="UniProtKB-UniRule"/>
</dbReference>
<gene>
    <name evidence="11 13" type="primary">hisC</name>
    <name evidence="13" type="ORF">F3N42_08665</name>
</gene>
<name>A0A5N0T8M5_9GAMM</name>
<dbReference type="AlphaFoldDB" id="A0A5N0T8M5"/>
<comment type="subunit">
    <text evidence="4 11">Homodimer.</text>
</comment>
<dbReference type="SUPFAM" id="SSF53383">
    <property type="entry name" value="PLP-dependent transferases"/>
    <property type="match status" value="1"/>
</dbReference>
<evidence type="ECO:0000256" key="3">
    <source>
        <dbReference type="ARBA" id="ARBA00007970"/>
    </source>
</evidence>
<dbReference type="GO" id="GO:0004400">
    <property type="term" value="F:histidinol-phosphate transaminase activity"/>
    <property type="evidence" value="ECO:0007669"/>
    <property type="project" value="UniProtKB-UniRule"/>
</dbReference>
<evidence type="ECO:0000256" key="7">
    <source>
        <dbReference type="ARBA" id="ARBA00022679"/>
    </source>
</evidence>
<dbReference type="PROSITE" id="PS00599">
    <property type="entry name" value="AA_TRANSFER_CLASS_2"/>
    <property type="match status" value="1"/>
</dbReference>
<dbReference type="NCBIfam" id="TIGR01141">
    <property type="entry name" value="hisC"/>
    <property type="match status" value="1"/>
</dbReference>
<evidence type="ECO:0000256" key="2">
    <source>
        <dbReference type="ARBA" id="ARBA00005011"/>
    </source>
</evidence>
<dbReference type="InterPro" id="IPR004839">
    <property type="entry name" value="Aminotransferase_I/II_large"/>
</dbReference>
<evidence type="ECO:0000256" key="1">
    <source>
        <dbReference type="ARBA" id="ARBA00001933"/>
    </source>
</evidence>
<evidence type="ECO:0000259" key="12">
    <source>
        <dbReference type="Pfam" id="PF00155"/>
    </source>
</evidence>